<dbReference type="OrthoDB" id="10253869at2759"/>
<evidence type="ECO:0000313" key="3">
    <source>
        <dbReference type="Proteomes" id="UP001163046"/>
    </source>
</evidence>
<keyword evidence="3" id="KW-1185">Reference proteome</keyword>
<dbReference type="PANTHER" id="PTHR24096">
    <property type="entry name" value="LONG-CHAIN-FATTY-ACID--COA LIGASE"/>
    <property type="match status" value="1"/>
</dbReference>
<evidence type="ECO:0000259" key="1">
    <source>
        <dbReference type="Pfam" id="PF00501"/>
    </source>
</evidence>
<accession>A0A9W9ZDP8</accession>
<dbReference type="PANTHER" id="PTHR24096:SF422">
    <property type="entry name" value="BCDNA.GH02901"/>
    <property type="match status" value="1"/>
</dbReference>
<name>A0A9W9ZDP8_9CNID</name>
<sequence length="197" mass="21701">MLMGKQFLMGLALSRGAELITLRQFEPKTFLQTLEDCKVTVAPVVPPLLLFLAKHPMVDNYKLSTVVDVIAGGAPVGEELLSALKKRFPHIKHVRQGYGLTECFSTFLSPFYGSKPNSCGVLLPNLECKVVNQETMAPLGPHEDGEICIRGPTVMKGYLNNPEATAKTIDHEGWVHTGDAGHYDEDGYVYIVDRIKS</sequence>
<dbReference type="Gene3D" id="3.40.50.980">
    <property type="match status" value="1"/>
</dbReference>
<dbReference type="InterPro" id="IPR000873">
    <property type="entry name" value="AMP-dep_synth/lig_dom"/>
</dbReference>
<dbReference type="SUPFAM" id="SSF56801">
    <property type="entry name" value="Acetyl-CoA synthetase-like"/>
    <property type="match status" value="1"/>
</dbReference>
<dbReference type="GO" id="GO:0016405">
    <property type="term" value="F:CoA-ligase activity"/>
    <property type="evidence" value="ECO:0007669"/>
    <property type="project" value="TreeGrafter"/>
</dbReference>
<comment type="caution">
    <text evidence="2">The sequence shown here is derived from an EMBL/GenBank/DDBJ whole genome shotgun (WGS) entry which is preliminary data.</text>
</comment>
<dbReference type="EMBL" id="MU826355">
    <property type="protein sequence ID" value="KAJ7379772.1"/>
    <property type="molecule type" value="Genomic_DNA"/>
</dbReference>
<dbReference type="Gene3D" id="2.30.38.10">
    <property type="entry name" value="Luciferase, Domain 3"/>
    <property type="match status" value="1"/>
</dbReference>
<dbReference type="AlphaFoldDB" id="A0A9W9ZDP8"/>
<dbReference type="Pfam" id="PF00501">
    <property type="entry name" value="AMP-binding"/>
    <property type="match status" value="1"/>
</dbReference>
<protein>
    <recommendedName>
        <fullName evidence="1">AMP-dependent synthetase/ligase domain-containing protein</fullName>
    </recommendedName>
</protein>
<evidence type="ECO:0000313" key="2">
    <source>
        <dbReference type="EMBL" id="KAJ7379772.1"/>
    </source>
</evidence>
<feature type="domain" description="AMP-dependent synthetase/ligase" evidence="1">
    <location>
        <begin position="9"/>
        <end position="159"/>
    </location>
</feature>
<organism evidence="2 3">
    <name type="scientific">Desmophyllum pertusum</name>
    <dbReference type="NCBI Taxonomy" id="174260"/>
    <lineage>
        <taxon>Eukaryota</taxon>
        <taxon>Metazoa</taxon>
        <taxon>Cnidaria</taxon>
        <taxon>Anthozoa</taxon>
        <taxon>Hexacorallia</taxon>
        <taxon>Scleractinia</taxon>
        <taxon>Caryophylliina</taxon>
        <taxon>Caryophylliidae</taxon>
        <taxon>Desmophyllum</taxon>
    </lineage>
</organism>
<dbReference type="Proteomes" id="UP001163046">
    <property type="component" value="Unassembled WGS sequence"/>
</dbReference>
<proteinExistence type="predicted"/>
<gene>
    <name evidence="2" type="ORF">OS493_012518</name>
</gene>
<reference evidence="2" key="1">
    <citation type="submission" date="2023-01" db="EMBL/GenBank/DDBJ databases">
        <title>Genome assembly of the deep-sea coral Lophelia pertusa.</title>
        <authorList>
            <person name="Herrera S."/>
            <person name="Cordes E."/>
        </authorList>
    </citation>
    <scope>NUCLEOTIDE SEQUENCE</scope>
    <source>
        <strain evidence="2">USNM1676648</strain>
        <tissue evidence="2">Polyp</tissue>
    </source>
</reference>